<feature type="compositionally biased region" description="Polar residues" evidence="1">
    <location>
        <begin position="174"/>
        <end position="186"/>
    </location>
</feature>
<gene>
    <name evidence="2" type="ORF">GCM10022380_70040</name>
</gene>
<protein>
    <submittedName>
        <fullName evidence="2">Uncharacterized protein</fullName>
    </submittedName>
</protein>
<evidence type="ECO:0000256" key="1">
    <source>
        <dbReference type="SAM" id="MobiDB-lite"/>
    </source>
</evidence>
<feature type="region of interest" description="Disordered" evidence="1">
    <location>
        <begin position="174"/>
        <end position="309"/>
    </location>
</feature>
<evidence type="ECO:0000313" key="3">
    <source>
        <dbReference type="Proteomes" id="UP001501624"/>
    </source>
</evidence>
<reference evidence="3" key="1">
    <citation type="journal article" date="2019" name="Int. J. Syst. Evol. Microbiol.">
        <title>The Global Catalogue of Microorganisms (GCM) 10K type strain sequencing project: providing services to taxonomists for standard genome sequencing and annotation.</title>
        <authorList>
            <consortium name="The Broad Institute Genomics Platform"/>
            <consortium name="The Broad Institute Genome Sequencing Center for Infectious Disease"/>
            <person name="Wu L."/>
            <person name="Ma J."/>
        </authorList>
    </citation>
    <scope>NUCLEOTIDE SEQUENCE [LARGE SCALE GENOMIC DNA]</scope>
    <source>
        <strain evidence="3">JCM 17017</strain>
    </source>
</reference>
<dbReference type="Proteomes" id="UP001501624">
    <property type="component" value="Unassembled WGS sequence"/>
</dbReference>
<feature type="compositionally biased region" description="Low complexity" evidence="1">
    <location>
        <begin position="148"/>
        <end position="160"/>
    </location>
</feature>
<proteinExistence type="predicted"/>
<comment type="caution">
    <text evidence="2">The sequence shown here is derived from an EMBL/GenBank/DDBJ whole genome shotgun (WGS) entry which is preliminary data.</text>
</comment>
<keyword evidence="3" id="KW-1185">Reference proteome</keyword>
<evidence type="ECO:0000313" key="2">
    <source>
        <dbReference type="EMBL" id="GAA3841867.1"/>
    </source>
</evidence>
<feature type="region of interest" description="Disordered" evidence="1">
    <location>
        <begin position="98"/>
        <end position="161"/>
    </location>
</feature>
<feature type="compositionally biased region" description="Low complexity" evidence="1">
    <location>
        <begin position="197"/>
        <end position="210"/>
    </location>
</feature>
<dbReference type="RefSeq" id="WP_237336804.1">
    <property type="nucleotide sequence ID" value="NZ_BAABCM010000013.1"/>
</dbReference>
<sequence length="309" mass="30472">MGEQDAQNWAARSHRELYEAVHTAAGPAAEAARAAMPEPTPFDLDETLERLFAHGGFDTLHEAAGDLRPAAERAWRAHDEAVAVMAAFAAGVAEVGSSIPQQTEAPTSDGGCSREFPPTDRGAGDSLPSASASCGAVPVLPDSDSQRSDSPVPSTSASSVLADSEFHRGALAVSSTCASPGSTSPLRRNDPGPSDQPVSAAAPSSVTASSLRHNDFRRSDPPVPPASAISGAAGGATHRPGATNSPRPPGTRTTGPAIPGSGGAGSSCPGTAGFGGAGSPGSGGGAFAVRFGEAAGPGAGGRVPAAWPA</sequence>
<feature type="compositionally biased region" description="Gly residues" evidence="1">
    <location>
        <begin position="272"/>
        <end position="286"/>
    </location>
</feature>
<dbReference type="EMBL" id="BAABCM010000013">
    <property type="protein sequence ID" value="GAA3841867.1"/>
    <property type="molecule type" value="Genomic_DNA"/>
</dbReference>
<feature type="compositionally biased region" description="Low complexity" evidence="1">
    <location>
        <begin position="250"/>
        <end position="259"/>
    </location>
</feature>
<organism evidence="2 3">
    <name type="scientific">Amycolatopsis tucumanensis</name>
    <dbReference type="NCBI Taxonomy" id="401106"/>
    <lineage>
        <taxon>Bacteria</taxon>
        <taxon>Bacillati</taxon>
        <taxon>Actinomycetota</taxon>
        <taxon>Actinomycetes</taxon>
        <taxon>Pseudonocardiales</taxon>
        <taxon>Pseudonocardiaceae</taxon>
        <taxon>Amycolatopsis</taxon>
    </lineage>
</organism>
<name>A0ABP7JE43_9PSEU</name>
<accession>A0ABP7JE43</accession>